<dbReference type="InterPro" id="IPR050832">
    <property type="entry name" value="Bact_Acetyltransf"/>
</dbReference>
<evidence type="ECO:0000313" key="5">
    <source>
        <dbReference type="Proteomes" id="UP000074561"/>
    </source>
</evidence>
<dbReference type="SUPFAM" id="SSF55729">
    <property type="entry name" value="Acyl-CoA N-acyltransferases (Nat)"/>
    <property type="match status" value="1"/>
</dbReference>
<dbReference type="Proteomes" id="UP000074561">
    <property type="component" value="Chromosome"/>
</dbReference>
<name>A0A127Q4Q8_9BURK</name>
<dbReference type="PATRIC" id="fig|279113.9.peg.2616"/>
<keyword evidence="2" id="KW-0012">Acyltransferase</keyword>
<keyword evidence="1 4" id="KW-0808">Transferase</keyword>
<feature type="domain" description="N-acetyltransferase" evidence="3">
    <location>
        <begin position="5"/>
        <end position="150"/>
    </location>
</feature>
<organism evidence="4 5">
    <name type="scientific">Collimonas pratensis</name>
    <dbReference type="NCBI Taxonomy" id="279113"/>
    <lineage>
        <taxon>Bacteria</taxon>
        <taxon>Pseudomonadati</taxon>
        <taxon>Pseudomonadota</taxon>
        <taxon>Betaproteobacteria</taxon>
        <taxon>Burkholderiales</taxon>
        <taxon>Oxalobacteraceae</taxon>
        <taxon>Collimonas</taxon>
    </lineage>
</organism>
<accession>A0A127Q4Q8</accession>
<dbReference type="PROSITE" id="PS51186">
    <property type="entry name" value="GNAT"/>
    <property type="match status" value="1"/>
</dbReference>
<evidence type="ECO:0000259" key="3">
    <source>
        <dbReference type="PROSITE" id="PS51186"/>
    </source>
</evidence>
<evidence type="ECO:0000256" key="1">
    <source>
        <dbReference type="ARBA" id="ARBA00022679"/>
    </source>
</evidence>
<dbReference type="EMBL" id="CP013234">
    <property type="protein sequence ID" value="AMP05003.1"/>
    <property type="molecule type" value="Genomic_DNA"/>
</dbReference>
<dbReference type="PANTHER" id="PTHR43877">
    <property type="entry name" value="AMINOALKYLPHOSPHONATE N-ACETYLTRANSFERASE-RELATED-RELATED"/>
    <property type="match status" value="1"/>
</dbReference>
<dbReference type="Pfam" id="PF00583">
    <property type="entry name" value="Acetyltransf_1"/>
    <property type="match status" value="1"/>
</dbReference>
<protein>
    <submittedName>
        <fullName evidence="4">Acetyltransferase family protein</fullName>
    </submittedName>
</protein>
<sequence length="150" mass="17108">MQSQLEIRHIESDVDLAASFPVMQELRPHLSDRAAYQAQVAQQREQGYRLLAAWRDGVIVGLAGYRLQDNLLYGRFVYVDDLVVSAALHRSGLGERLLQAVRQQALAMNCRHFVLDTGLHMALAQRFYFRQGLLARGMHFVEPLIQETNT</sequence>
<dbReference type="CDD" id="cd04301">
    <property type="entry name" value="NAT_SF"/>
    <property type="match status" value="1"/>
</dbReference>
<proteinExistence type="predicted"/>
<dbReference type="InterPro" id="IPR016181">
    <property type="entry name" value="Acyl_CoA_acyltransferase"/>
</dbReference>
<evidence type="ECO:0000313" key="4">
    <source>
        <dbReference type="EMBL" id="AMP05003.1"/>
    </source>
</evidence>
<dbReference type="OrthoDB" id="9805924at2"/>
<reference evidence="4 5" key="1">
    <citation type="submission" date="2015-11" db="EMBL/GenBank/DDBJ databases">
        <title>Exploring the genomic traits of fungus-feeding bacterial genus Collimonas.</title>
        <authorList>
            <person name="Song C."/>
            <person name="Schmidt R."/>
            <person name="de Jager V."/>
            <person name="Krzyzanowska D."/>
            <person name="Jongedijk E."/>
            <person name="Cankar K."/>
            <person name="Beekwilder J."/>
            <person name="van Veen A."/>
            <person name="de Boer W."/>
            <person name="van Veen J.A."/>
            <person name="Garbeva P."/>
        </authorList>
    </citation>
    <scope>NUCLEOTIDE SEQUENCE [LARGE SCALE GENOMIC DNA]</scope>
    <source>
        <strain evidence="4 5">Ter91</strain>
    </source>
</reference>
<evidence type="ECO:0000256" key="2">
    <source>
        <dbReference type="ARBA" id="ARBA00023315"/>
    </source>
</evidence>
<dbReference type="AlphaFoldDB" id="A0A127Q4Q8"/>
<dbReference type="GO" id="GO:0016747">
    <property type="term" value="F:acyltransferase activity, transferring groups other than amino-acyl groups"/>
    <property type="evidence" value="ECO:0007669"/>
    <property type="project" value="InterPro"/>
</dbReference>
<dbReference type="STRING" id="279113.CPter91_2653"/>
<dbReference type="RefSeq" id="WP_061940563.1">
    <property type="nucleotide sequence ID" value="NZ_CP013234.1"/>
</dbReference>
<dbReference type="KEGG" id="cpra:CPter91_2653"/>
<gene>
    <name evidence="4" type="ORF">CPter91_2653</name>
</gene>
<dbReference type="InterPro" id="IPR000182">
    <property type="entry name" value="GNAT_dom"/>
</dbReference>
<dbReference type="Gene3D" id="3.40.630.30">
    <property type="match status" value="1"/>
</dbReference>
<dbReference type="PANTHER" id="PTHR43877:SF2">
    <property type="entry name" value="AMINOALKYLPHOSPHONATE N-ACETYLTRANSFERASE-RELATED"/>
    <property type="match status" value="1"/>
</dbReference>